<reference evidence="2" key="1">
    <citation type="submission" date="2019-08" db="EMBL/GenBank/DDBJ databases">
        <title>Seonamhaeicola sediminis sp. nov., isolated from marine sediment.</title>
        <authorList>
            <person name="Cao W.R."/>
        </authorList>
    </citation>
    <scope>NUCLEOTIDE SEQUENCE [LARGE SCALE GENOMIC DNA]</scope>
    <source>
        <strain evidence="2">Gy8</strain>
    </source>
</reference>
<proteinExistence type="predicted"/>
<accession>A0A5C7ARC7</accession>
<dbReference type="RefSeq" id="WP_186826910.1">
    <property type="nucleotide sequence ID" value="NZ_VOSC01000025.1"/>
</dbReference>
<protein>
    <submittedName>
        <fullName evidence="1">Uncharacterized protein</fullName>
    </submittedName>
</protein>
<evidence type="ECO:0000313" key="2">
    <source>
        <dbReference type="Proteomes" id="UP000321790"/>
    </source>
</evidence>
<dbReference type="AlphaFoldDB" id="A0A5C7ARC7"/>
<dbReference type="EMBL" id="VOSC01000025">
    <property type="protein sequence ID" value="TXE10163.1"/>
    <property type="molecule type" value="Genomic_DNA"/>
</dbReference>
<evidence type="ECO:0000313" key="1">
    <source>
        <dbReference type="EMBL" id="TXE10163.1"/>
    </source>
</evidence>
<organism evidence="1 2">
    <name type="scientific">Seonamhaeicola algicola</name>
    <dbReference type="NCBI Taxonomy" id="1719036"/>
    <lineage>
        <taxon>Bacteria</taxon>
        <taxon>Pseudomonadati</taxon>
        <taxon>Bacteroidota</taxon>
        <taxon>Flavobacteriia</taxon>
        <taxon>Flavobacteriales</taxon>
        <taxon>Flavobacteriaceae</taxon>
    </lineage>
</organism>
<gene>
    <name evidence="1" type="ORF">FUA26_11880</name>
</gene>
<keyword evidence="2" id="KW-1185">Reference proteome</keyword>
<name>A0A5C7ARC7_9FLAO</name>
<dbReference type="Proteomes" id="UP000321790">
    <property type="component" value="Unassembled WGS sequence"/>
</dbReference>
<comment type="caution">
    <text evidence="1">The sequence shown here is derived from an EMBL/GenBank/DDBJ whole genome shotgun (WGS) entry which is preliminary data.</text>
</comment>
<sequence length="62" mass="7361">MYSIFGKLPQEVYETALKLLFIKSDKLQRIAVLRSLQYSKHNITKEYLDSFGEDIHHIKSFQ</sequence>